<evidence type="ECO:0000313" key="1">
    <source>
        <dbReference type="EMBL" id="CAG6395088.1"/>
    </source>
</evidence>
<evidence type="ECO:0008006" key="3">
    <source>
        <dbReference type="Google" id="ProtNLM"/>
    </source>
</evidence>
<dbReference type="EMBL" id="CAJSLV010000059">
    <property type="protein sequence ID" value="CAG6395088.1"/>
    <property type="molecule type" value="Genomic_DNA"/>
</dbReference>
<evidence type="ECO:0000313" key="2">
    <source>
        <dbReference type="Proteomes" id="UP001152519"/>
    </source>
</evidence>
<name>A0A9W4GTW4_9ACTN</name>
<proteinExistence type="predicted"/>
<sequence>MIVSLPRPILFLDVDGPLIPFGGTREQYPDGYPTYVPQEAGANPLLARVDPALGAKLLALRCDLVWATTWESEANECLAPLLGLPQLPVVTWPEPSEESELSGLHWKTRTLLDWAAGRPFAWLDDEITDADRTWAEAHHPSRTFLQRVDHRHGLTAADFAALDAWLRAE</sequence>
<dbReference type="Pfam" id="PF18143">
    <property type="entry name" value="HAD_SAK_2"/>
    <property type="match status" value="1"/>
</dbReference>
<keyword evidence="2" id="KW-1185">Reference proteome</keyword>
<protein>
    <recommendedName>
        <fullName evidence="3">Secreted protein</fullName>
    </recommendedName>
</protein>
<gene>
    <name evidence="1" type="ORF">SCOCK_30321</name>
</gene>
<organism evidence="1 2">
    <name type="scientific">Actinacidiphila cocklensis</name>
    <dbReference type="NCBI Taxonomy" id="887465"/>
    <lineage>
        <taxon>Bacteria</taxon>
        <taxon>Bacillati</taxon>
        <taxon>Actinomycetota</taxon>
        <taxon>Actinomycetes</taxon>
        <taxon>Kitasatosporales</taxon>
        <taxon>Streptomycetaceae</taxon>
        <taxon>Actinacidiphila</taxon>
    </lineage>
</organism>
<reference evidence="1" key="1">
    <citation type="submission" date="2021-05" db="EMBL/GenBank/DDBJ databases">
        <authorList>
            <person name="Arsene-Ploetze F."/>
        </authorList>
    </citation>
    <scope>NUCLEOTIDE SEQUENCE</scope>
    <source>
        <strain evidence="1">DSM 42138</strain>
    </source>
</reference>
<dbReference type="Proteomes" id="UP001152519">
    <property type="component" value="Unassembled WGS sequence"/>
</dbReference>
<dbReference type="AlphaFoldDB" id="A0A9W4GTW4"/>
<accession>A0A9W4GTW4</accession>
<comment type="caution">
    <text evidence="1">The sequence shown here is derived from an EMBL/GenBank/DDBJ whole genome shotgun (WGS) entry which is preliminary data.</text>
</comment>